<evidence type="ECO:0000259" key="12">
    <source>
        <dbReference type="Pfam" id="PF22421"/>
    </source>
</evidence>
<evidence type="ECO:0000256" key="8">
    <source>
        <dbReference type="ARBA" id="ARBA00048248"/>
    </source>
</evidence>
<dbReference type="InterPro" id="IPR002305">
    <property type="entry name" value="aa-tRNA-synth_Ic"/>
</dbReference>
<evidence type="ECO:0000256" key="1">
    <source>
        <dbReference type="ARBA" id="ARBA00013160"/>
    </source>
</evidence>
<dbReference type="Gene3D" id="1.10.240.10">
    <property type="entry name" value="Tyrosyl-Transfer RNA Synthetase"/>
    <property type="match status" value="1"/>
</dbReference>
<evidence type="ECO:0000313" key="14">
    <source>
        <dbReference type="Proteomes" id="UP000242141"/>
    </source>
</evidence>
<dbReference type="Gene3D" id="3.40.50.620">
    <property type="entry name" value="HUPs"/>
    <property type="match status" value="1"/>
</dbReference>
<evidence type="ECO:0000256" key="6">
    <source>
        <dbReference type="ARBA" id="ARBA00022917"/>
    </source>
</evidence>
<evidence type="ECO:0000256" key="4">
    <source>
        <dbReference type="ARBA" id="ARBA00022840"/>
    </source>
</evidence>
<dbReference type="Pfam" id="PF00579">
    <property type="entry name" value="tRNA-synt_1b"/>
    <property type="match status" value="1"/>
</dbReference>
<dbReference type="InterPro" id="IPR002307">
    <property type="entry name" value="Tyr-tRNA-ligase"/>
</dbReference>
<dbReference type="GO" id="GO:0005524">
    <property type="term" value="F:ATP binding"/>
    <property type="evidence" value="ECO:0007669"/>
    <property type="project" value="UniProtKB-KW"/>
</dbReference>
<evidence type="ECO:0000256" key="10">
    <source>
        <dbReference type="PROSITE-ProRule" id="PRU00182"/>
    </source>
</evidence>
<feature type="domain" description="Tyrosine--tRNA ligase SYY-like C-terminal" evidence="12">
    <location>
        <begin position="341"/>
        <end position="415"/>
    </location>
</feature>
<evidence type="ECO:0000256" key="3">
    <source>
        <dbReference type="ARBA" id="ARBA00022741"/>
    </source>
</evidence>
<dbReference type="InterPro" id="IPR001412">
    <property type="entry name" value="aa-tRNA-synth_I_CS"/>
</dbReference>
<protein>
    <recommendedName>
        <fullName evidence="1 9">Tyrosine--tRNA ligase</fullName>
        <ecNumber evidence="1 9">6.1.1.1</ecNumber>
    </recommendedName>
</protein>
<comment type="catalytic activity">
    <reaction evidence="8">
        <text>tRNA(Tyr) + L-tyrosine + ATP = L-tyrosyl-tRNA(Tyr) + AMP + diphosphate + H(+)</text>
        <dbReference type="Rhea" id="RHEA:10220"/>
        <dbReference type="Rhea" id="RHEA-COMP:9706"/>
        <dbReference type="Rhea" id="RHEA-COMP:9707"/>
        <dbReference type="ChEBI" id="CHEBI:15378"/>
        <dbReference type="ChEBI" id="CHEBI:30616"/>
        <dbReference type="ChEBI" id="CHEBI:33019"/>
        <dbReference type="ChEBI" id="CHEBI:58315"/>
        <dbReference type="ChEBI" id="CHEBI:78442"/>
        <dbReference type="ChEBI" id="CHEBI:78536"/>
        <dbReference type="ChEBI" id="CHEBI:456215"/>
        <dbReference type="EC" id="6.1.1.1"/>
    </reaction>
</comment>
<dbReference type="EC" id="6.1.1.1" evidence="1 9"/>
<dbReference type="InterPro" id="IPR054608">
    <property type="entry name" value="SYY-like_C"/>
</dbReference>
<sequence length="421" mass="49206">MNKLLEDLKWRSLLKEIITEEDIDKILLLDKKRFYLGFDPTSDSLHIGHFLAINLANLISKNSNLIPIFVLGGFTAQIGDPSGKNNERKLISQNIISDNSKSIKEQLKFICKNLDIKNYEIFDNFDIYKNLNLISFFKNYGKLVNISKMLSRDVVKSRLDIGMSYTEFSYQIFQAIDFLYLFENKDVLIQIGGSDQLGNILTGIEIIKKIKGKNSLVSGITVPLLVDEKGNKIGKSEGNPLWISKEKMSPYFMYQYLFNLSDLFAEKLLLQLTSIKKEDFLNLLKIAKKEKSKRHLQKELIKRLFISFYGKNDDYNKFKNISKYLFVEDYLNIDEDFLLSIFKNLETFKYDFSKDLFTQLRKRNFISSKREFNQFLKDGALKINNKIIMESDFKLTKNDFIKRKFIILSIGKKQKIIVKLN</sequence>
<dbReference type="EMBL" id="CWGI01000001">
    <property type="protein sequence ID" value="CRX37206.1"/>
    <property type="molecule type" value="Genomic_DNA"/>
</dbReference>
<dbReference type="Pfam" id="PF22421">
    <property type="entry name" value="SYY_C-terminal"/>
    <property type="match status" value="1"/>
</dbReference>
<dbReference type="SUPFAM" id="SSF55174">
    <property type="entry name" value="Alpha-L RNA-binding motif"/>
    <property type="match status" value="1"/>
</dbReference>
<evidence type="ECO:0000256" key="7">
    <source>
        <dbReference type="ARBA" id="ARBA00023146"/>
    </source>
</evidence>
<gene>
    <name evidence="13" type="ORF">HEPPS_04320</name>
</gene>
<dbReference type="AlphaFoldDB" id="A0A0G7ZND4"/>
<reference evidence="14" key="1">
    <citation type="submission" date="2015-05" db="EMBL/GenBank/DDBJ databases">
        <authorList>
            <person name="Collingro A."/>
        </authorList>
    </citation>
    <scope>NUCLEOTIDE SEQUENCE [LARGE SCALE GENOMIC DNA]</scope>
    <source>
        <strain evidence="14">Ps</strain>
    </source>
</reference>
<evidence type="ECO:0000256" key="5">
    <source>
        <dbReference type="ARBA" id="ARBA00022884"/>
    </source>
</evidence>
<keyword evidence="5 10" id="KW-0694">RNA-binding</keyword>
<keyword evidence="4 11" id="KW-0067">ATP-binding</keyword>
<evidence type="ECO:0000256" key="2">
    <source>
        <dbReference type="ARBA" id="ARBA00022598"/>
    </source>
</evidence>
<dbReference type="PANTHER" id="PTHR11766:SF0">
    <property type="entry name" value="TYROSINE--TRNA LIGASE, MITOCHONDRIAL"/>
    <property type="match status" value="1"/>
</dbReference>
<dbReference type="Gene3D" id="3.10.290.10">
    <property type="entry name" value="RNA-binding S4 domain"/>
    <property type="match status" value="1"/>
</dbReference>
<dbReference type="InterPro" id="IPR024088">
    <property type="entry name" value="Tyr-tRNA-ligase_bac-type"/>
</dbReference>
<organism evidence="13 14">
    <name type="scientific">Candidatus Hepatoplasma crinochetorum</name>
    <dbReference type="NCBI Taxonomy" id="295596"/>
    <lineage>
        <taxon>Bacteria</taxon>
        <taxon>Bacillati</taxon>
        <taxon>Mycoplasmatota</taxon>
        <taxon>Mollicutes</taxon>
        <taxon>Candidatus Hepatoplasmataceae</taxon>
        <taxon>Candidatus Hepatoplasma</taxon>
    </lineage>
</organism>
<evidence type="ECO:0000256" key="11">
    <source>
        <dbReference type="RuleBase" id="RU363036"/>
    </source>
</evidence>
<dbReference type="PANTHER" id="PTHR11766">
    <property type="entry name" value="TYROSYL-TRNA SYNTHETASE"/>
    <property type="match status" value="1"/>
</dbReference>
<proteinExistence type="inferred from homology"/>
<dbReference type="GO" id="GO:0005829">
    <property type="term" value="C:cytosol"/>
    <property type="evidence" value="ECO:0007669"/>
    <property type="project" value="TreeGrafter"/>
</dbReference>
<dbReference type="InterPro" id="IPR014729">
    <property type="entry name" value="Rossmann-like_a/b/a_fold"/>
</dbReference>
<dbReference type="GO" id="GO:0004831">
    <property type="term" value="F:tyrosine-tRNA ligase activity"/>
    <property type="evidence" value="ECO:0007669"/>
    <property type="project" value="UniProtKB-UniRule"/>
</dbReference>
<dbReference type="GO" id="GO:0003723">
    <property type="term" value="F:RNA binding"/>
    <property type="evidence" value="ECO:0007669"/>
    <property type="project" value="UniProtKB-KW"/>
</dbReference>
<keyword evidence="3 11" id="KW-0547">Nucleotide-binding</keyword>
<keyword evidence="6 11" id="KW-0648">Protein biosynthesis</keyword>
<dbReference type="SUPFAM" id="SSF52374">
    <property type="entry name" value="Nucleotidylyl transferase"/>
    <property type="match status" value="1"/>
</dbReference>
<dbReference type="Proteomes" id="UP000242141">
    <property type="component" value="Unassembled WGS sequence"/>
</dbReference>
<dbReference type="PRINTS" id="PR01040">
    <property type="entry name" value="TRNASYNTHTYR"/>
</dbReference>
<dbReference type="NCBIfam" id="TIGR00234">
    <property type="entry name" value="tyrS"/>
    <property type="match status" value="1"/>
</dbReference>
<evidence type="ECO:0000313" key="13">
    <source>
        <dbReference type="EMBL" id="CRX37206.1"/>
    </source>
</evidence>
<keyword evidence="14" id="KW-1185">Reference proteome</keyword>
<evidence type="ECO:0000256" key="9">
    <source>
        <dbReference type="NCBIfam" id="TIGR00234"/>
    </source>
</evidence>
<dbReference type="GO" id="GO:0006437">
    <property type="term" value="P:tyrosyl-tRNA aminoacylation"/>
    <property type="evidence" value="ECO:0007669"/>
    <property type="project" value="UniProtKB-UniRule"/>
</dbReference>
<dbReference type="PROSITE" id="PS50889">
    <property type="entry name" value="S4"/>
    <property type="match status" value="1"/>
</dbReference>
<name>A0A0G7ZND4_9MOLU</name>
<accession>A0A0G7ZND4</accession>
<dbReference type="InterPro" id="IPR036986">
    <property type="entry name" value="S4_RNA-bd_sf"/>
</dbReference>
<keyword evidence="2 11" id="KW-0436">Ligase</keyword>
<comment type="similarity">
    <text evidence="11">Belongs to the class-I aminoacyl-tRNA synthetase family.</text>
</comment>
<keyword evidence="7 11" id="KW-0030">Aminoacyl-tRNA synthetase</keyword>
<dbReference type="PROSITE" id="PS00178">
    <property type="entry name" value="AA_TRNA_LIGASE_I"/>
    <property type="match status" value="1"/>
</dbReference>